<organism evidence="1">
    <name type="scientific">Arundo donax</name>
    <name type="common">Giant reed</name>
    <name type="synonym">Donax arundinaceus</name>
    <dbReference type="NCBI Taxonomy" id="35708"/>
    <lineage>
        <taxon>Eukaryota</taxon>
        <taxon>Viridiplantae</taxon>
        <taxon>Streptophyta</taxon>
        <taxon>Embryophyta</taxon>
        <taxon>Tracheophyta</taxon>
        <taxon>Spermatophyta</taxon>
        <taxon>Magnoliopsida</taxon>
        <taxon>Liliopsida</taxon>
        <taxon>Poales</taxon>
        <taxon>Poaceae</taxon>
        <taxon>PACMAD clade</taxon>
        <taxon>Arundinoideae</taxon>
        <taxon>Arundineae</taxon>
        <taxon>Arundo</taxon>
    </lineage>
</organism>
<reference evidence="1" key="2">
    <citation type="journal article" date="2015" name="Data Brief">
        <title>Shoot transcriptome of the giant reed, Arundo donax.</title>
        <authorList>
            <person name="Barrero R.A."/>
            <person name="Guerrero F.D."/>
            <person name="Moolhuijzen P."/>
            <person name="Goolsby J.A."/>
            <person name="Tidwell J."/>
            <person name="Bellgard S.E."/>
            <person name="Bellgard M.I."/>
        </authorList>
    </citation>
    <scope>NUCLEOTIDE SEQUENCE</scope>
    <source>
        <tissue evidence="1">Shoot tissue taken approximately 20 cm above the soil surface</tissue>
    </source>
</reference>
<sequence>MSYAASRALGHSLSATGRGQVSLMELPRVGGHPRLLAPSRGAARGAKGHPRLLIPCSASNSWKRLLACMASLFWGLTMEVWLRLSTSTYWIGWQLLEGALWMNDPCLSEPPGFC</sequence>
<evidence type="ECO:0000313" key="1">
    <source>
        <dbReference type="EMBL" id="JAD78385.1"/>
    </source>
</evidence>
<dbReference type="AlphaFoldDB" id="A0A0A9CYA6"/>
<reference evidence="1" key="1">
    <citation type="submission" date="2014-09" db="EMBL/GenBank/DDBJ databases">
        <authorList>
            <person name="Magalhaes I.L.F."/>
            <person name="Oliveira U."/>
            <person name="Santos F.R."/>
            <person name="Vidigal T.H.D.A."/>
            <person name="Brescovit A.D."/>
            <person name="Santos A.J."/>
        </authorList>
    </citation>
    <scope>NUCLEOTIDE SEQUENCE</scope>
    <source>
        <tissue evidence="1">Shoot tissue taken approximately 20 cm above the soil surface</tissue>
    </source>
</reference>
<dbReference type="EMBL" id="GBRH01219510">
    <property type="protein sequence ID" value="JAD78385.1"/>
    <property type="molecule type" value="Transcribed_RNA"/>
</dbReference>
<accession>A0A0A9CYA6</accession>
<protein>
    <submittedName>
        <fullName evidence="1">Uncharacterized protein</fullName>
    </submittedName>
</protein>
<name>A0A0A9CYA6_ARUDO</name>
<proteinExistence type="predicted"/>